<evidence type="ECO:0000256" key="7">
    <source>
        <dbReference type="ARBA" id="ARBA00022989"/>
    </source>
</evidence>
<comment type="similarity">
    <text evidence="11">Belongs to the CysZ family.</text>
</comment>
<evidence type="ECO:0000256" key="6">
    <source>
        <dbReference type="ARBA" id="ARBA00022692"/>
    </source>
</evidence>
<dbReference type="AlphaFoldDB" id="A0A1I3QKW7"/>
<organism evidence="12 13">
    <name type="scientific">Marinobacter persicus</name>
    <dbReference type="NCBI Taxonomy" id="930118"/>
    <lineage>
        <taxon>Bacteria</taxon>
        <taxon>Pseudomonadati</taxon>
        <taxon>Pseudomonadota</taxon>
        <taxon>Gammaproteobacteria</taxon>
        <taxon>Pseudomonadales</taxon>
        <taxon>Marinobacteraceae</taxon>
        <taxon>Marinobacter</taxon>
    </lineage>
</organism>
<dbReference type="Pfam" id="PF07264">
    <property type="entry name" value="EI24"/>
    <property type="match status" value="1"/>
</dbReference>
<evidence type="ECO:0000313" key="12">
    <source>
        <dbReference type="EMBL" id="SFJ34803.1"/>
    </source>
</evidence>
<dbReference type="InterPro" id="IPR022985">
    <property type="entry name" value="Sulfate_CysZ"/>
</dbReference>
<dbReference type="GO" id="GO:0005886">
    <property type="term" value="C:plasma membrane"/>
    <property type="evidence" value="ECO:0007669"/>
    <property type="project" value="UniProtKB-SubCell"/>
</dbReference>
<feature type="transmembrane region" description="Helical" evidence="11">
    <location>
        <begin position="73"/>
        <end position="98"/>
    </location>
</feature>
<evidence type="ECO:0000313" key="13">
    <source>
        <dbReference type="Proteomes" id="UP000199445"/>
    </source>
</evidence>
<keyword evidence="10 11" id="KW-0198">Cysteine biosynthesis</keyword>
<gene>
    <name evidence="11" type="primary">cysZ</name>
    <name evidence="12" type="ORF">SAMN05216429_10258</name>
</gene>
<keyword evidence="4 11" id="KW-0997">Cell inner membrane</keyword>
<dbReference type="HAMAP" id="MF_00468">
    <property type="entry name" value="CysZ"/>
    <property type="match status" value="1"/>
</dbReference>
<dbReference type="RefSeq" id="WP_091701134.1">
    <property type="nucleotide sequence ID" value="NZ_BMYN01000002.1"/>
</dbReference>
<keyword evidence="3 11" id="KW-1003">Cell membrane</keyword>
<comment type="subcellular location">
    <subcellularLocation>
        <location evidence="11">Cell inner membrane</location>
        <topology evidence="11">Multi-pass membrane protein</topology>
    </subcellularLocation>
    <subcellularLocation>
        <location evidence="1">Membrane</location>
        <topology evidence="1">Multi-pass membrane protein</topology>
    </subcellularLocation>
</comment>
<evidence type="ECO:0000256" key="5">
    <source>
        <dbReference type="ARBA" id="ARBA00022605"/>
    </source>
</evidence>
<evidence type="ECO:0000256" key="10">
    <source>
        <dbReference type="ARBA" id="ARBA00023192"/>
    </source>
</evidence>
<keyword evidence="6 11" id="KW-0812">Transmembrane</keyword>
<feature type="transmembrane region" description="Helical" evidence="11">
    <location>
        <begin position="28"/>
        <end position="61"/>
    </location>
</feature>
<keyword evidence="7 11" id="KW-1133">Transmembrane helix</keyword>
<evidence type="ECO:0000256" key="1">
    <source>
        <dbReference type="ARBA" id="ARBA00004141"/>
    </source>
</evidence>
<dbReference type="GO" id="GO:0000103">
    <property type="term" value="P:sulfate assimilation"/>
    <property type="evidence" value="ECO:0007669"/>
    <property type="project" value="InterPro"/>
</dbReference>
<feature type="transmembrane region" description="Helical" evidence="11">
    <location>
        <begin position="215"/>
        <end position="241"/>
    </location>
</feature>
<dbReference type="GO" id="GO:0009675">
    <property type="term" value="F:high-affinity sulfate:proton symporter activity"/>
    <property type="evidence" value="ECO:0007669"/>
    <property type="project" value="TreeGrafter"/>
</dbReference>
<accession>A0A1I3QKW7</accession>
<dbReference type="GO" id="GO:0019344">
    <property type="term" value="P:cysteine biosynthetic process"/>
    <property type="evidence" value="ECO:0007669"/>
    <property type="project" value="UniProtKB-UniRule"/>
</dbReference>
<keyword evidence="8 11" id="KW-0764">Sulfate transport</keyword>
<dbReference type="EMBL" id="FOSC01000002">
    <property type="protein sequence ID" value="SFJ34803.1"/>
    <property type="molecule type" value="Genomic_DNA"/>
</dbReference>
<dbReference type="NCBIfam" id="NF003433">
    <property type="entry name" value="PRK04949.1"/>
    <property type="match status" value="1"/>
</dbReference>
<evidence type="ECO:0000256" key="4">
    <source>
        <dbReference type="ARBA" id="ARBA00022519"/>
    </source>
</evidence>
<evidence type="ECO:0000256" key="3">
    <source>
        <dbReference type="ARBA" id="ARBA00022475"/>
    </source>
</evidence>
<evidence type="ECO:0000256" key="8">
    <source>
        <dbReference type="ARBA" id="ARBA00023032"/>
    </source>
</evidence>
<dbReference type="InterPro" id="IPR050480">
    <property type="entry name" value="CysZ-like"/>
</dbReference>
<evidence type="ECO:0000256" key="2">
    <source>
        <dbReference type="ARBA" id="ARBA00022448"/>
    </source>
</evidence>
<comment type="function">
    <text evidence="11">High affinity, high specificity proton-dependent sulfate transporter, which mediates sulfate uptake. Provides the sulfur source for the cysteine synthesis pathway.</text>
</comment>
<proteinExistence type="inferred from homology"/>
<keyword evidence="5 11" id="KW-0028">Amino-acid biosynthesis</keyword>
<keyword evidence="2 11" id="KW-0813">Transport</keyword>
<dbReference type="Proteomes" id="UP000199445">
    <property type="component" value="Unassembled WGS sequence"/>
</dbReference>
<dbReference type="PANTHER" id="PTHR37468">
    <property type="entry name" value="SULFATE TRANSPORTER CYSZ"/>
    <property type="match status" value="1"/>
</dbReference>
<dbReference type="PANTHER" id="PTHR37468:SF1">
    <property type="entry name" value="SULFATE TRANSPORTER CYSZ"/>
    <property type="match status" value="1"/>
</dbReference>
<evidence type="ECO:0000256" key="9">
    <source>
        <dbReference type="ARBA" id="ARBA00023136"/>
    </source>
</evidence>
<name>A0A1I3QKW7_9GAMM</name>
<protein>
    <recommendedName>
        <fullName evidence="11">Sulfate transporter CysZ</fullName>
    </recommendedName>
</protein>
<keyword evidence="13" id="KW-1185">Reference proteome</keyword>
<sequence length="253" mass="28336">MLKGNFFHGLGYLAEGFRLIRQPGLRLFVIIPLVLNVLLFGLLFYFLAELFGILIAMVMGWLPDWAWLQALDWLFWLLYGAVILLMLAYGFVIIANLIGSPFYGYLSELTEKHLTGQEVSTDGSWAAIIKDIPRALWREVQKIAYYLPRALVLFILGLIPVVNLVAAVLWFLFNCWMMSLQYVDYPADNHKVSFPALRRQLAGVRLSAMGFGLPVALAAMVPVLNLFVVPAAVCGATAFWVRENASNSQSSVS</sequence>
<dbReference type="OrthoDB" id="5292355at2"/>
<reference evidence="12 13" key="1">
    <citation type="submission" date="2016-10" db="EMBL/GenBank/DDBJ databases">
        <authorList>
            <person name="de Groot N.N."/>
        </authorList>
    </citation>
    <scope>NUCLEOTIDE SEQUENCE [LARGE SCALE GENOMIC DNA]</scope>
    <source>
        <strain evidence="12 13">IBRC-M 10445</strain>
    </source>
</reference>
<evidence type="ECO:0000256" key="11">
    <source>
        <dbReference type="HAMAP-Rule" id="MF_00468"/>
    </source>
</evidence>
<dbReference type="InterPro" id="IPR059112">
    <property type="entry name" value="CysZ/EI24"/>
</dbReference>
<feature type="transmembrane region" description="Helical" evidence="11">
    <location>
        <begin position="151"/>
        <end position="173"/>
    </location>
</feature>
<keyword evidence="9 11" id="KW-0472">Membrane</keyword>